<reference evidence="4" key="2">
    <citation type="submission" date="2025-08" db="UniProtKB">
        <authorList>
            <consortium name="Ensembl"/>
        </authorList>
    </citation>
    <scope>IDENTIFICATION</scope>
</reference>
<feature type="compositionally biased region" description="Basic and acidic residues" evidence="2">
    <location>
        <begin position="249"/>
        <end position="265"/>
    </location>
</feature>
<feature type="region of interest" description="Disordered" evidence="2">
    <location>
        <begin position="143"/>
        <end position="162"/>
    </location>
</feature>
<feature type="region of interest" description="Disordered" evidence="2">
    <location>
        <begin position="169"/>
        <end position="190"/>
    </location>
</feature>
<protein>
    <submittedName>
        <fullName evidence="4">Spermatosis associated 1</fullName>
    </submittedName>
</protein>
<evidence type="ECO:0000313" key="4">
    <source>
        <dbReference type="Ensembl" id="ENSAPLP00000016301.2"/>
    </source>
</evidence>
<evidence type="ECO:0000256" key="1">
    <source>
        <dbReference type="SAM" id="Coils"/>
    </source>
</evidence>
<dbReference type="Ensembl" id="ENSAPLT00000017117.2">
    <property type="protein sequence ID" value="ENSAPLP00000016301.2"/>
    <property type="gene ID" value="ENSAPLG00000016401.2"/>
</dbReference>
<feature type="region of interest" description="Disordered" evidence="2">
    <location>
        <begin position="203"/>
        <end position="265"/>
    </location>
</feature>
<dbReference type="OMA" id="DKMKLTV"/>
<dbReference type="GeneTree" id="ENSGT00390000003298"/>
<feature type="region of interest" description="Disordered" evidence="2">
    <location>
        <begin position="352"/>
        <end position="374"/>
    </location>
</feature>
<feature type="compositionally biased region" description="Polar residues" evidence="2">
    <location>
        <begin position="204"/>
        <end position="233"/>
    </location>
</feature>
<dbReference type="PANTHER" id="PTHR14421">
    <property type="entry name" value="SPERMATOGENESIS-ASSOCIATED PROTEIN 1"/>
    <property type="match status" value="1"/>
</dbReference>
<accession>U3J9X3</accession>
<dbReference type="Pfam" id="PF15743">
    <property type="entry name" value="SPATA1_C"/>
    <property type="match status" value="1"/>
</dbReference>
<proteinExistence type="predicted"/>
<sequence length="579" mass="67177">MSFSQMRPQTSQLVELHVFYVPEEVWNFKLNTVPVALTRKFISAGFIRVSPHITLRALREKLGEYLGGVAVADKFKFLKCIGKKLAVVKAKQETELELKSFAPPYALYPELYLLPGVEYFEDVYPLSSSTKQRCHFNAEANRYGHGSRLPNLPQQSEKSRPFLESIQSSHQLENKELHSPAEWTEKESVPVLNTNHEQDYNRTALKQTQFRVKDQNGSSGSLFTPSHSNSTDRGSGKSYMLLQKSQQNHHSEDQEEHDTPKRNDKAKGNALTLHINHSDEQHQTNQPHQNRMKFQKELNTKLLVTNMENNDRKKDTKLKRDRTRDSGNLEILEDQTTEYIHRNQSLLQYRTSKSVTGPGEKLDNQVDENKQNNSTCPKEYISPPGPPFLSLSVNPAQVPAFQAEKNKMVEQLEQMKKDRRHMEKNREELVKKAKGLLEQNKLRRYHVREEWKKKYFETKKATASLEDVLNKLRQDLEFYHQKLLLQLEARDSRKQLNSKTNLKNNKIIQVTRVQHELDQLRRKLDDTKMKLIIEIKMRKQAASDLRTLRAELTQKKIHSALILQSGKSGPPVGISRLLF</sequence>
<feature type="coiled-coil region" evidence="1">
    <location>
        <begin position="405"/>
        <end position="530"/>
    </location>
</feature>
<dbReference type="InterPro" id="IPR039062">
    <property type="entry name" value="SPAT1"/>
</dbReference>
<feature type="compositionally biased region" description="Basic and acidic residues" evidence="2">
    <location>
        <begin position="172"/>
        <end position="188"/>
    </location>
</feature>
<feature type="compositionally biased region" description="Basic and acidic residues" evidence="2">
    <location>
        <begin position="360"/>
        <end position="370"/>
    </location>
</feature>
<dbReference type="PANTHER" id="PTHR14421:SF3">
    <property type="entry name" value="SPERMATOGENESIS-ASSOCIATED PROTEIN 1"/>
    <property type="match status" value="1"/>
</dbReference>
<reference evidence="4 5" key="1">
    <citation type="submission" date="2017-10" db="EMBL/GenBank/DDBJ databases">
        <title>A new Pekin duck reference genome.</title>
        <authorList>
            <person name="Hou Z.-C."/>
            <person name="Zhou Z.-K."/>
            <person name="Zhu F."/>
            <person name="Hou S.-S."/>
        </authorList>
    </citation>
    <scope>NUCLEOTIDE SEQUENCE [LARGE SCALE GENOMIC DNA]</scope>
</reference>
<dbReference type="InterPro" id="IPR031478">
    <property type="entry name" value="SPATA1_C"/>
</dbReference>
<organism evidence="4 5">
    <name type="scientific">Anas platyrhynchos platyrhynchos</name>
    <name type="common">Northern mallard</name>
    <dbReference type="NCBI Taxonomy" id="8840"/>
    <lineage>
        <taxon>Eukaryota</taxon>
        <taxon>Metazoa</taxon>
        <taxon>Chordata</taxon>
        <taxon>Craniata</taxon>
        <taxon>Vertebrata</taxon>
        <taxon>Euteleostomi</taxon>
        <taxon>Archelosauria</taxon>
        <taxon>Archosauria</taxon>
        <taxon>Dinosauria</taxon>
        <taxon>Saurischia</taxon>
        <taxon>Theropoda</taxon>
        <taxon>Coelurosauria</taxon>
        <taxon>Aves</taxon>
        <taxon>Neognathae</taxon>
        <taxon>Galloanserae</taxon>
        <taxon>Anseriformes</taxon>
        <taxon>Anatidae</taxon>
        <taxon>Anatinae</taxon>
        <taxon>Anas</taxon>
    </lineage>
</organism>
<evidence type="ECO:0000313" key="5">
    <source>
        <dbReference type="Proteomes" id="UP000016666"/>
    </source>
</evidence>
<name>U3J9X3_ANAPP</name>
<dbReference type="GO" id="GO:0001669">
    <property type="term" value="C:acrosomal vesicle"/>
    <property type="evidence" value="ECO:0007669"/>
    <property type="project" value="Ensembl"/>
</dbReference>
<dbReference type="Proteomes" id="UP000016666">
    <property type="component" value="Chromosome 8"/>
</dbReference>
<dbReference type="HOGENOM" id="CLU_056868_0_0_1"/>
<evidence type="ECO:0000256" key="2">
    <source>
        <dbReference type="SAM" id="MobiDB-lite"/>
    </source>
</evidence>
<gene>
    <name evidence="4" type="primary">SPATA1</name>
</gene>
<keyword evidence="5" id="KW-1185">Reference proteome</keyword>
<reference evidence="4" key="3">
    <citation type="submission" date="2025-09" db="UniProtKB">
        <authorList>
            <consortium name="Ensembl"/>
        </authorList>
    </citation>
    <scope>IDENTIFICATION</scope>
</reference>
<keyword evidence="1" id="KW-0175">Coiled coil</keyword>
<feature type="domain" description="Spermatogenesis-associated protein 1 C-terminal" evidence="3">
    <location>
        <begin position="410"/>
        <end position="556"/>
    </location>
</feature>
<dbReference type="AlphaFoldDB" id="U3J9X3"/>
<evidence type="ECO:0000259" key="3">
    <source>
        <dbReference type="Pfam" id="PF15743"/>
    </source>
</evidence>